<feature type="domain" description="LTD" evidence="1">
    <location>
        <begin position="15"/>
        <end position="155"/>
    </location>
</feature>
<dbReference type="InterPro" id="IPR001322">
    <property type="entry name" value="Lamin_tail_dom"/>
</dbReference>
<dbReference type="AlphaFoldDB" id="A0A1M4ZMF9"/>
<dbReference type="OrthoDB" id="1465721at2"/>
<gene>
    <name evidence="2" type="ORF">SAMN05443633_103203</name>
</gene>
<protein>
    <recommendedName>
        <fullName evidence="1">LTD domain-containing protein</fullName>
    </recommendedName>
</protein>
<dbReference type="SUPFAM" id="SSF74853">
    <property type="entry name" value="Lamin A/C globular tail domain"/>
    <property type="match status" value="1"/>
</dbReference>
<dbReference type="PROSITE" id="PS51841">
    <property type="entry name" value="LTD"/>
    <property type="match status" value="1"/>
</dbReference>
<name>A0A1M4ZMF9_9FLAO</name>
<dbReference type="InterPro" id="IPR036415">
    <property type="entry name" value="Lamin_tail_dom_sf"/>
</dbReference>
<dbReference type="Proteomes" id="UP000184518">
    <property type="component" value="Unassembled WGS sequence"/>
</dbReference>
<evidence type="ECO:0000259" key="1">
    <source>
        <dbReference type="PROSITE" id="PS51841"/>
    </source>
</evidence>
<dbReference type="RefSeq" id="WP_072954943.1">
    <property type="nucleotide sequence ID" value="NZ_FQUT01000003.1"/>
</dbReference>
<dbReference type="STRING" id="1416778.SAMN05443633_103203"/>
<evidence type="ECO:0000313" key="3">
    <source>
        <dbReference type="Proteomes" id="UP000184518"/>
    </source>
</evidence>
<dbReference type="Pfam" id="PF00932">
    <property type="entry name" value="LTD"/>
    <property type="match status" value="1"/>
</dbReference>
<organism evidence="2 3">
    <name type="scientific">Chryseobacterium arachidis</name>
    <dbReference type="NCBI Taxonomy" id="1416778"/>
    <lineage>
        <taxon>Bacteria</taxon>
        <taxon>Pseudomonadati</taxon>
        <taxon>Bacteroidota</taxon>
        <taxon>Flavobacteriia</taxon>
        <taxon>Flavobacteriales</taxon>
        <taxon>Weeksellaceae</taxon>
        <taxon>Chryseobacterium group</taxon>
        <taxon>Chryseobacterium</taxon>
    </lineage>
</organism>
<sequence>MRKIFTFIGFISLIFTNAQIIINEIYSGGGSSGSALSNDYIILKNIGSDTTSLNGAVIQYASAAGNFIQYHTLPNITLNPGQSYLIQEGANVVGTVSLPAPDFIANEIVNFDGAQNSFGGLDLNNTSGKIALTVNADQVMDDKSENIIDFAVYGTNNAAPAFISTANTAYRRVSGNSGSSDFFVTAADPVNSSTGNVAVSTAGLNYSKFNFIVNSFIKENNEITFGGEVENVKVYDEFGQVVLKSPTKFAYGLNVIELPKGKYTVTGMINNSPVSQQIVKD</sequence>
<reference evidence="3" key="1">
    <citation type="submission" date="2016-11" db="EMBL/GenBank/DDBJ databases">
        <authorList>
            <person name="Varghese N."/>
            <person name="Submissions S."/>
        </authorList>
    </citation>
    <scope>NUCLEOTIDE SEQUENCE [LARGE SCALE GENOMIC DNA]</scope>
    <source>
        <strain evidence="3">DSM 27619</strain>
    </source>
</reference>
<keyword evidence="3" id="KW-1185">Reference proteome</keyword>
<accession>A0A1M4ZMF9</accession>
<dbReference type="EMBL" id="FQUT01000003">
    <property type="protein sequence ID" value="SHF18987.1"/>
    <property type="molecule type" value="Genomic_DNA"/>
</dbReference>
<proteinExistence type="predicted"/>
<evidence type="ECO:0000313" key="2">
    <source>
        <dbReference type="EMBL" id="SHF18987.1"/>
    </source>
</evidence>